<protein>
    <submittedName>
        <fullName evidence="1">Conjugal transfer pilus assembly protein TraD</fullName>
    </submittedName>
</protein>
<dbReference type="EMBL" id="FOSX01000098">
    <property type="protein sequence ID" value="SFL33035.1"/>
    <property type="molecule type" value="Genomic_DNA"/>
</dbReference>
<dbReference type="AlphaFoldDB" id="A0A1I4GSR0"/>
<organism evidence="1 2">
    <name type="scientific">Azotobacter beijerinckii</name>
    <dbReference type="NCBI Taxonomy" id="170623"/>
    <lineage>
        <taxon>Bacteria</taxon>
        <taxon>Pseudomonadati</taxon>
        <taxon>Pseudomonadota</taxon>
        <taxon>Gammaproteobacteria</taxon>
        <taxon>Pseudomonadales</taxon>
        <taxon>Pseudomonadaceae</taxon>
        <taxon>Azotobacter</taxon>
    </lineage>
</organism>
<evidence type="ECO:0000313" key="1">
    <source>
        <dbReference type="EMBL" id="SFL33035.1"/>
    </source>
</evidence>
<gene>
    <name evidence="1" type="ORF">SAMN04244574_03985</name>
</gene>
<reference evidence="1 2" key="1">
    <citation type="submission" date="2016-10" db="EMBL/GenBank/DDBJ databases">
        <authorList>
            <person name="de Groot N.N."/>
        </authorList>
    </citation>
    <scope>NUCLEOTIDE SEQUENCE [LARGE SCALE GENOMIC DNA]</scope>
    <source>
        <strain evidence="1 2">DSM 381</strain>
    </source>
</reference>
<sequence length="46" mass="5165">MSEWNYTNLWRPNYEAAEATAWCASMAASTAVHLLSSMPLTPYLIT</sequence>
<name>A0A1I4GSR0_9GAMM</name>
<proteinExistence type="predicted"/>
<evidence type="ECO:0000313" key="2">
    <source>
        <dbReference type="Proteomes" id="UP000199579"/>
    </source>
</evidence>
<feature type="non-terminal residue" evidence="1">
    <location>
        <position position="46"/>
    </location>
</feature>
<accession>A0A1I4GSR0</accession>
<dbReference type="Proteomes" id="UP000199579">
    <property type="component" value="Unassembled WGS sequence"/>
</dbReference>